<evidence type="ECO:0000256" key="4">
    <source>
        <dbReference type="ARBA" id="ARBA00022723"/>
    </source>
</evidence>
<evidence type="ECO:0000313" key="11">
    <source>
        <dbReference type="Proteomes" id="UP000076770"/>
    </source>
</evidence>
<accession>A0A157SYB3</accession>
<gene>
    <name evidence="7" type="primary">pyrI</name>
    <name evidence="10" type="ORF">SSOP1_0608</name>
</gene>
<dbReference type="AlphaFoldDB" id="A0A157SYB3"/>
<keyword evidence="6 7" id="KW-0665">Pyrimidine biosynthesis</keyword>
<feature type="binding site" evidence="7">
    <location>
        <position position="149"/>
    </location>
    <ligand>
        <name>Zn(2+)</name>
        <dbReference type="ChEBI" id="CHEBI:29105"/>
    </ligand>
</feature>
<name>A0A157SYB3_SACSO</name>
<dbReference type="PATRIC" id="fig|2287.9.peg.620"/>
<dbReference type="InterPro" id="IPR036792">
    <property type="entry name" value="Asp_carbatrfase_reg_C_sf"/>
</dbReference>
<comment type="similarity">
    <text evidence="2 7">Belongs to the PyrI family.</text>
</comment>
<dbReference type="NCBIfam" id="TIGR00240">
    <property type="entry name" value="ATCase_reg"/>
    <property type="match status" value="1"/>
</dbReference>
<proteinExistence type="inferred from homology"/>
<dbReference type="Proteomes" id="UP000076770">
    <property type="component" value="Chromosome i"/>
</dbReference>
<dbReference type="GO" id="GO:0006207">
    <property type="term" value="P:'de novo' pyrimidine nucleobase biosynthetic process"/>
    <property type="evidence" value="ECO:0007669"/>
    <property type="project" value="InterPro"/>
</dbReference>
<keyword evidence="10" id="KW-0808">Transferase</keyword>
<evidence type="ECO:0000259" key="9">
    <source>
        <dbReference type="Pfam" id="PF02748"/>
    </source>
</evidence>
<feature type="domain" description="Aspartate carbamoyltransferase regulatory subunit C-terminal" evidence="9">
    <location>
        <begin position="110"/>
        <end position="158"/>
    </location>
</feature>
<dbReference type="Pfam" id="PF01948">
    <property type="entry name" value="PyrI"/>
    <property type="match status" value="1"/>
</dbReference>
<dbReference type="GO" id="GO:0046872">
    <property type="term" value="F:metal ion binding"/>
    <property type="evidence" value="ECO:0007669"/>
    <property type="project" value="UniProtKB-KW"/>
</dbReference>
<evidence type="ECO:0000256" key="7">
    <source>
        <dbReference type="HAMAP-Rule" id="MF_00002"/>
    </source>
</evidence>
<dbReference type="GO" id="GO:0009347">
    <property type="term" value="C:aspartate carbamoyltransferase complex"/>
    <property type="evidence" value="ECO:0007669"/>
    <property type="project" value="InterPro"/>
</dbReference>
<comment type="subunit">
    <text evidence="7">Contains catalytic and regulatory chains.</text>
</comment>
<dbReference type="Pfam" id="PF02748">
    <property type="entry name" value="PyrI_C"/>
    <property type="match status" value="1"/>
</dbReference>
<evidence type="ECO:0000259" key="8">
    <source>
        <dbReference type="Pfam" id="PF01948"/>
    </source>
</evidence>
<protein>
    <recommendedName>
        <fullName evidence="3 7">Aspartate carbamoyltransferase regulatory chain</fullName>
    </recommendedName>
</protein>
<organism evidence="10 11">
    <name type="scientific">Saccharolobus solfataricus</name>
    <name type="common">Sulfolobus solfataricus</name>
    <dbReference type="NCBI Taxonomy" id="2287"/>
    <lineage>
        <taxon>Archaea</taxon>
        <taxon>Thermoproteota</taxon>
        <taxon>Thermoprotei</taxon>
        <taxon>Sulfolobales</taxon>
        <taxon>Sulfolobaceae</taxon>
        <taxon>Saccharolobus</taxon>
    </lineage>
</organism>
<feature type="binding site" evidence="7">
    <location>
        <position position="146"/>
    </location>
    <ligand>
        <name>Zn(2+)</name>
        <dbReference type="ChEBI" id="CHEBI:29105"/>
    </ligand>
</feature>
<dbReference type="InterPro" id="IPR020542">
    <property type="entry name" value="Asp_carbamoyltrfase_reg_C"/>
</dbReference>
<evidence type="ECO:0000256" key="2">
    <source>
        <dbReference type="ARBA" id="ARBA00010498"/>
    </source>
</evidence>
<dbReference type="Gene3D" id="3.30.70.140">
    <property type="entry name" value="Aspartate carbamoyltransferase regulatory subunit, N-terminal domain"/>
    <property type="match status" value="1"/>
</dbReference>
<evidence type="ECO:0000256" key="3">
    <source>
        <dbReference type="ARBA" id="ARBA00021764"/>
    </source>
</evidence>
<evidence type="ECO:0000256" key="1">
    <source>
        <dbReference type="ARBA" id="ARBA00002565"/>
    </source>
</evidence>
<dbReference type="InterPro" id="IPR020545">
    <property type="entry name" value="Asp_carbamoyltransf_reg_N"/>
</dbReference>
<comment type="function">
    <text evidence="1 7">Involved in allosteric regulation of aspartate carbamoyltransferase.</text>
</comment>
<evidence type="ECO:0000256" key="6">
    <source>
        <dbReference type="ARBA" id="ARBA00022975"/>
    </source>
</evidence>
<reference evidence="11" key="1">
    <citation type="submission" date="2016-04" db="EMBL/GenBank/DDBJ databases">
        <authorList>
            <person name="Shah S.A."/>
            <person name="Garrett R.A."/>
        </authorList>
    </citation>
    <scope>NUCLEOTIDE SEQUENCE [LARGE SCALE GENOMIC DNA]</scope>
    <source>
        <strain evidence="11">ATCC 35091 / DSM 1616 / JCM 8930 / NBRC 15331 / P1</strain>
    </source>
</reference>
<feature type="domain" description="Aspartate carbamoyltransferase regulatory subunit N-terminal" evidence="8">
    <location>
        <begin position="15"/>
        <end position="105"/>
    </location>
</feature>
<evidence type="ECO:0000256" key="5">
    <source>
        <dbReference type="ARBA" id="ARBA00022833"/>
    </source>
</evidence>
<dbReference type="Gene3D" id="2.30.30.20">
    <property type="entry name" value="Aspartate carbamoyltransferase regulatory subunit, C-terminal domain"/>
    <property type="match status" value="1"/>
</dbReference>
<feature type="binding site" evidence="7">
    <location>
        <position position="122"/>
    </location>
    <ligand>
        <name>Zn(2+)</name>
        <dbReference type="ChEBI" id="CHEBI:29105"/>
    </ligand>
</feature>
<dbReference type="SUPFAM" id="SSF57825">
    <property type="entry name" value="Aspartate carbamoyltransferase, Regulatory-chain, C-terminal domain"/>
    <property type="match status" value="1"/>
</dbReference>
<dbReference type="GO" id="GO:0016740">
    <property type="term" value="F:transferase activity"/>
    <property type="evidence" value="ECO:0007669"/>
    <property type="project" value="UniProtKB-KW"/>
</dbReference>
<comment type="cofactor">
    <cofactor evidence="7">
        <name>Zn(2+)</name>
        <dbReference type="ChEBI" id="CHEBI:29105"/>
    </cofactor>
    <text evidence="7">Binds 1 zinc ion per subunit.</text>
</comment>
<dbReference type="PANTHER" id="PTHR35805">
    <property type="entry name" value="ASPARTATE CARBAMOYLTRANSFERASE REGULATORY CHAIN"/>
    <property type="match status" value="1"/>
</dbReference>
<dbReference type="PANTHER" id="PTHR35805:SF1">
    <property type="entry name" value="ASPARTATE CARBAMOYLTRANSFERASE REGULATORY CHAIN"/>
    <property type="match status" value="1"/>
</dbReference>
<dbReference type="InterPro" id="IPR002801">
    <property type="entry name" value="Asp_carbamoylTrfase_reg"/>
</dbReference>
<dbReference type="SUPFAM" id="SSF54893">
    <property type="entry name" value="Aspartate carbamoyltransferase, Regulatory-chain, N-terminal domain"/>
    <property type="match status" value="1"/>
</dbReference>
<dbReference type="EMBL" id="LT549890">
    <property type="protein sequence ID" value="SAI84163.1"/>
    <property type="molecule type" value="Genomic_DNA"/>
</dbReference>
<keyword evidence="5 7" id="KW-0862">Zinc</keyword>
<evidence type="ECO:0000313" key="10">
    <source>
        <dbReference type="EMBL" id="SAI84163.1"/>
    </source>
</evidence>
<sequence length="163" mass="18412">MIGKMISSSKRDELIVSKIRNGTVIDHIPAGRALAVLRILGIRGSEGYRVALVMNVESKKIGRKDIVKIEDRVIDEKEASLITLIAPSATINIIRDYVVTEKRHLEVPKQIRGLIKCPNPQCITNNDVEAESRFITISIKPLKLKCKYCEMYITEDDVIRQIL</sequence>
<dbReference type="GO" id="GO:0006221">
    <property type="term" value="P:pyrimidine nucleotide biosynthetic process"/>
    <property type="evidence" value="ECO:0007669"/>
    <property type="project" value="UniProtKB-UniRule"/>
</dbReference>
<feature type="binding site" evidence="7">
    <location>
        <position position="117"/>
    </location>
    <ligand>
        <name>Zn(2+)</name>
        <dbReference type="ChEBI" id="CHEBI:29105"/>
    </ligand>
</feature>
<keyword evidence="4 7" id="KW-0479">Metal-binding</keyword>
<dbReference type="InterPro" id="IPR036793">
    <property type="entry name" value="Asp_carbatrfase_reg_N_sf"/>
</dbReference>
<dbReference type="HAMAP" id="MF_00002">
    <property type="entry name" value="Asp_carb_tr_reg"/>
    <property type="match status" value="1"/>
</dbReference>